<dbReference type="AlphaFoldDB" id="A0A285PDM9"/>
<protein>
    <submittedName>
        <fullName evidence="2">Uncharacterized protein</fullName>
    </submittedName>
</protein>
<dbReference type="RefSeq" id="WP_097153689.1">
    <property type="nucleotide sequence ID" value="NZ_OBEL01000002.1"/>
</dbReference>
<evidence type="ECO:0000313" key="2">
    <source>
        <dbReference type="EMBL" id="SNZ19333.1"/>
    </source>
</evidence>
<sequence length="150" mass="16194">MRLSSAPFLTHFEKLTLAAMACVASMCALSPTPANAQMPKIVLQCIAPLVPNADGTDCVRKAVTCREPTVQHNGRCMNPSRYVTFSGCKHRGGGGFRIATFPRRHADHMWTGAGGSRNTGGRDLKKGAFDAIYRAAKQKNGKRSCRSVRG</sequence>
<keyword evidence="3" id="KW-1185">Reference proteome</keyword>
<reference evidence="2 3" key="1">
    <citation type="submission" date="2017-09" db="EMBL/GenBank/DDBJ databases">
        <authorList>
            <person name="Ehlers B."/>
            <person name="Leendertz F.H."/>
        </authorList>
    </citation>
    <scope>NUCLEOTIDE SEQUENCE [LARGE SCALE GENOMIC DNA]</scope>
    <source>
        <strain evidence="2 3">DSM 18289</strain>
    </source>
</reference>
<gene>
    <name evidence="2" type="ORF">SAMN06265368_2416</name>
</gene>
<dbReference type="Proteomes" id="UP000219439">
    <property type="component" value="Unassembled WGS sequence"/>
</dbReference>
<accession>A0A285PDM9</accession>
<organism evidence="2 3">
    <name type="scientific">Cohaesibacter gelatinilyticus</name>
    <dbReference type="NCBI Taxonomy" id="372072"/>
    <lineage>
        <taxon>Bacteria</taxon>
        <taxon>Pseudomonadati</taxon>
        <taxon>Pseudomonadota</taxon>
        <taxon>Alphaproteobacteria</taxon>
        <taxon>Hyphomicrobiales</taxon>
        <taxon>Cohaesibacteraceae</taxon>
    </lineage>
</organism>
<name>A0A285PDM9_9HYPH</name>
<dbReference type="EMBL" id="OBEL01000002">
    <property type="protein sequence ID" value="SNZ19333.1"/>
    <property type="molecule type" value="Genomic_DNA"/>
</dbReference>
<keyword evidence="1" id="KW-0732">Signal</keyword>
<feature type="chain" id="PRO_5012741344" evidence="1">
    <location>
        <begin position="37"/>
        <end position="150"/>
    </location>
</feature>
<evidence type="ECO:0000256" key="1">
    <source>
        <dbReference type="SAM" id="SignalP"/>
    </source>
</evidence>
<feature type="signal peptide" evidence="1">
    <location>
        <begin position="1"/>
        <end position="36"/>
    </location>
</feature>
<evidence type="ECO:0000313" key="3">
    <source>
        <dbReference type="Proteomes" id="UP000219439"/>
    </source>
</evidence>
<proteinExistence type="predicted"/>